<proteinExistence type="predicted"/>
<dbReference type="PANTHER" id="PTHR47926:SF347">
    <property type="entry name" value="PENTATRICOPEPTIDE REPEAT-CONTAINING PROTEIN"/>
    <property type="match status" value="1"/>
</dbReference>
<protein>
    <recommendedName>
        <fullName evidence="3">Pentatricopeptide repeat-containing protein</fullName>
    </recommendedName>
</protein>
<evidence type="ECO:0000313" key="2">
    <source>
        <dbReference type="Proteomes" id="UP001234989"/>
    </source>
</evidence>
<evidence type="ECO:0008006" key="3">
    <source>
        <dbReference type="Google" id="ProtNLM"/>
    </source>
</evidence>
<dbReference type="InterPro" id="IPR046960">
    <property type="entry name" value="PPR_At4g14850-like_plant"/>
</dbReference>
<dbReference type="Gene3D" id="1.25.40.10">
    <property type="entry name" value="Tetratricopeptide repeat domain"/>
    <property type="match status" value="1"/>
</dbReference>
<dbReference type="GO" id="GO:0003723">
    <property type="term" value="F:RNA binding"/>
    <property type="evidence" value="ECO:0007669"/>
    <property type="project" value="InterPro"/>
</dbReference>
<gene>
    <name evidence="1" type="ORF">MTR67_048143</name>
</gene>
<dbReference type="EMBL" id="CP133622">
    <property type="protein sequence ID" value="WMV54758.1"/>
    <property type="molecule type" value="Genomic_DNA"/>
</dbReference>
<dbReference type="PANTHER" id="PTHR47926">
    <property type="entry name" value="PENTATRICOPEPTIDE REPEAT-CONTAINING PROTEIN"/>
    <property type="match status" value="1"/>
</dbReference>
<keyword evidence="2" id="KW-1185">Reference proteome</keyword>
<dbReference type="AlphaFoldDB" id="A0AAF0UXF1"/>
<sequence>MGKKALTLFYSLRKNSLEPDDVTFVVVLSTCSYTGLVDSSLKTFELMGEEYEIQPSADQYACVVDMLGRVGWLDEAHNFAKLLGVEGNVSGLWVSSLLATCRVHTHF</sequence>
<dbReference type="InterPro" id="IPR011990">
    <property type="entry name" value="TPR-like_helical_dom_sf"/>
</dbReference>
<name>A0AAF0UXF1_SOLVR</name>
<evidence type="ECO:0000313" key="1">
    <source>
        <dbReference type="EMBL" id="WMV54758.1"/>
    </source>
</evidence>
<reference evidence="1" key="1">
    <citation type="submission" date="2023-08" db="EMBL/GenBank/DDBJ databases">
        <title>A de novo genome assembly of Solanum verrucosum Schlechtendal, a Mexican diploid species geographically isolated from the other diploid A-genome species in potato relatives.</title>
        <authorList>
            <person name="Hosaka K."/>
        </authorList>
    </citation>
    <scope>NUCLEOTIDE SEQUENCE</scope>
    <source>
        <tissue evidence="1">Young leaves</tissue>
    </source>
</reference>
<organism evidence="1 2">
    <name type="scientific">Solanum verrucosum</name>
    <dbReference type="NCBI Taxonomy" id="315347"/>
    <lineage>
        <taxon>Eukaryota</taxon>
        <taxon>Viridiplantae</taxon>
        <taxon>Streptophyta</taxon>
        <taxon>Embryophyta</taxon>
        <taxon>Tracheophyta</taxon>
        <taxon>Spermatophyta</taxon>
        <taxon>Magnoliopsida</taxon>
        <taxon>eudicotyledons</taxon>
        <taxon>Gunneridae</taxon>
        <taxon>Pentapetalae</taxon>
        <taxon>asterids</taxon>
        <taxon>lamiids</taxon>
        <taxon>Solanales</taxon>
        <taxon>Solanaceae</taxon>
        <taxon>Solanoideae</taxon>
        <taxon>Solaneae</taxon>
        <taxon>Solanum</taxon>
    </lineage>
</organism>
<accession>A0AAF0UXF1</accession>
<dbReference type="GO" id="GO:0009451">
    <property type="term" value="P:RNA modification"/>
    <property type="evidence" value="ECO:0007669"/>
    <property type="project" value="InterPro"/>
</dbReference>
<dbReference type="Proteomes" id="UP001234989">
    <property type="component" value="Chromosome 11"/>
</dbReference>